<dbReference type="InterPro" id="IPR022384">
    <property type="entry name" value="FormiminoTrfase_cat_dom_sf"/>
</dbReference>
<evidence type="ECO:0000256" key="19">
    <source>
        <dbReference type="ARBA" id="ARBA00025915"/>
    </source>
</evidence>
<dbReference type="GO" id="GO:0030412">
    <property type="term" value="F:formimidoyltetrahydrofolate cyclodeaminase activity"/>
    <property type="evidence" value="ECO:0007669"/>
    <property type="project" value="UniProtKB-EC"/>
</dbReference>
<dbReference type="Proteomes" id="UP000663844">
    <property type="component" value="Unassembled WGS sequence"/>
</dbReference>
<evidence type="ECO:0000313" key="23">
    <source>
        <dbReference type="EMBL" id="CAF1081832.1"/>
    </source>
</evidence>
<dbReference type="InterPro" id="IPR036178">
    <property type="entry name" value="Formintransfe-cycloase-like_sf"/>
</dbReference>
<reference evidence="23" key="1">
    <citation type="submission" date="2021-02" db="EMBL/GenBank/DDBJ databases">
        <authorList>
            <person name="Nowell W R."/>
        </authorList>
    </citation>
    <scope>NUCLEOTIDE SEQUENCE</scope>
</reference>
<dbReference type="GO" id="GO:0030409">
    <property type="term" value="F:glutamate formimidoyltransferase activity"/>
    <property type="evidence" value="ECO:0007669"/>
    <property type="project" value="UniProtKB-EC"/>
</dbReference>
<protein>
    <recommendedName>
        <fullName evidence="9">Formimidoyltransferase-cyclodeaminase</fullName>
        <ecNumber evidence="7">2.1.2.5</ecNumber>
        <ecNumber evidence="8">4.3.1.4</ecNumber>
    </recommendedName>
    <alternativeName>
        <fullName evidence="20">Formiminotransferase-cyclodeaminase</fullName>
    </alternativeName>
</protein>
<dbReference type="FunFam" id="3.30.990.10:FF:000001">
    <property type="entry name" value="Formimidoyltransferase cyclodeaminase"/>
    <property type="match status" value="1"/>
</dbReference>
<evidence type="ECO:0000313" key="25">
    <source>
        <dbReference type="Proteomes" id="UP000663845"/>
    </source>
</evidence>
<evidence type="ECO:0000256" key="14">
    <source>
        <dbReference type="ARBA" id="ARBA00023034"/>
    </source>
</evidence>
<accession>A0A814MNL8</accession>
<comment type="subcellular location">
    <subcellularLocation>
        <location evidence="2">Cytoplasm</location>
        <location evidence="2">Cytoskeleton</location>
        <location evidence="2">Microtubule organizing center</location>
        <location evidence="2">Centrosome</location>
        <location evidence="2">Centriole</location>
    </subcellularLocation>
    <subcellularLocation>
        <location evidence="3">Golgi apparatus</location>
    </subcellularLocation>
</comment>
<evidence type="ECO:0000256" key="9">
    <source>
        <dbReference type="ARBA" id="ARBA00017787"/>
    </source>
</evidence>
<dbReference type="SMART" id="SM01221">
    <property type="entry name" value="FTCD"/>
    <property type="match status" value="1"/>
</dbReference>
<dbReference type="GO" id="GO:0005542">
    <property type="term" value="F:folic acid binding"/>
    <property type="evidence" value="ECO:0007669"/>
    <property type="project" value="UniProtKB-KW"/>
</dbReference>
<comment type="caution">
    <text evidence="23">The sequence shown here is derived from an EMBL/GenBank/DDBJ whole genome shotgun (WGS) entry which is preliminary data.</text>
</comment>
<evidence type="ECO:0000256" key="5">
    <source>
        <dbReference type="ARBA" id="ARBA00008297"/>
    </source>
</evidence>
<evidence type="ECO:0000256" key="7">
    <source>
        <dbReference type="ARBA" id="ARBA00012252"/>
    </source>
</evidence>
<dbReference type="Gene3D" id="3.30.990.10">
    <property type="entry name" value="Formiminotransferase, N-terminal subdomain"/>
    <property type="match status" value="1"/>
</dbReference>
<comment type="pathway">
    <text evidence="4">Amino-acid degradation; L-histidine degradation into L-glutamate; L-glutamate from N-formimidoyl-L-glutamate (transferase route): step 1/1.</text>
</comment>
<evidence type="ECO:0000256" key="17">
    <source>
        <dbReference type="ARBA" id="ARBA00023268"/>
    </source>
</evidence>
<keyword evidence="15" id="KW-0206">Cytoskeleton</keyword>
<keyword evidence="14" id="KW-0333">Golgi apparatus</keyword>
<dbReference type="EC" id="2.1.2.5" evidence="7"/>
<dbReference type="EMBL" id="CAJOAZ010000279">
    <property type="protein sequence ID" value="CAF3601355.1"/>
    <property type="molecule type" value="Genomic_DNA"/>
</dbReference>
<comment type="subunit">
    <text evidence="19">Homooctamer, including four polyglutamate binding sites. The subunits are arranged as a tetramer of dimers, and form a planar ring-shaped structure.</text>
</comment>
<comment type="function">
    <text evidence="1">Binds and promotes bundling of vimentin filaments originating from the Golgi.</text>
</comment>
<comment type="similarity">
    <text evidence="6">In the C-terminal section; belongs to the cyclodeaminase/cyclohydrolase family.</text>
</comment>
<name>A0A814MNL8_9BILA</name>
<dbReference type="PANTHER" id="PTHR12234:SF0">
    <property type="entry name" value="FORMIMIDOYLTRANSFERASE-CYCLODEAMINASE"/>
    <property type="match status" value="1"/>
</dbReference>
<evidence type="ECO:0000256" key="6">
    <source>
        <dbReference type="ARBA" id="ARBA00010825"/>
    </source>
</evidence>
<dbReference type="InterPro" id="IPR004227">
    <property type="entry name" value="Formiminotransferase_cat"/>
</dbReference>
<proteinExistence type="inferred from homology"/>
<evidence type="ECO:0000256" key="4">
    <source>
        <dbReference type="ARBA" id="ARBA00005082"/>
    </source>
</evidence>
<comment type="function">
    <text evidence="18">Folate-dependent enzyme, that displays both transferase and deaminase activity. Serves to channel one-carbon units from formiminoglutamate to the folate pool.</text>
</comment>
<feature type="domain" description="Formiminotransferase N-terminal subdomain" evidence="22">
    <location>
        <begin position="3"/>
        <end position="180"/>
    </location>
</feature>
<dbReference type="InterPro" id="IPR007044">
    <property type="entry name" value="Cyclodeamin/CycHdrlase"/>
</dbReference>
<keyword evidence="16" id="KW-0456">Lyase</keyword>
<feature type="domain" description="Formiminotransferase C-terminal subdomain" evidence="21">
    <location>
        <begin position="181"/>
        <end position="325"/>
    </location>
</feature>
<evidence type="ECO:0000256" key="18">
    <source>
        <dbReference type="ARBA" id="ARBA00025506"/>
    </source>
</evidence>
<dbReference type="SUPFAM" id="SSF55116">
    <property type="entry name" value="Formiminotransferase domain of formiminotransferase-cyclodeaminase"/>
    <property type="match status" value="2"/>
</dbReference>
<dbReference type="Gene3D" id="3.30.70.670">
    <property type="entry name" value="Formiminotransferase, C-terminal subdomain"/>
    <property type="match status" value="1"/>
</dbReference>
<keyword evidence="13" id="KW-0290">Folate-binding</keyword>
<dbReference type="NCBIfam" id="TIGR02024">
    <property type="entry name" value="FtcD"/>
    <property type="match status" value="1"/>
</dbReference>
<dbReference type="GO" id="GO:0019556">
    <property type="term" value="P:L-histidine catabolic process to glutamate and formamide"/>
    <property type="evidence" value="ECO:0007669"/>
    <property type="project" value="UniProtKB-UniPathway"/>
</dbReference>
<dbReference type="Pfam" id="PF07837">
    <property type="entry name" value="FTCD_N"/>
    <property type="match status" value="1"/>
</dbReference>
<evidence type="ECO:0000313" key="24">
    <source>
        <dbReference type="EMBL" id="CAF3601355.1"/>
    </source>
</evidence>
<evidence type="ECO:0000256" key="3">
    <source>
        <dbReference type="ARBA" id="ARBA00004555"/>
    </source>
</evidence>
<comment type="similarity">
    <text evidence="5">In the N-terminal section; belongs to the formiminotransferase family.</text>
</comment>
<evidence type="ECO:0000256" key="11">
    <source>
        <dbReference type="ARBA" id="ARBA00022679"/>
    </source>
</evidence>
<dbReference type="EC" id="4.3.1.4" evidence="8"/>
<evidence type="ECO:0000256" key="15">
    <source>
        <dbReference type="ARBA" id="ARBA00023212"/>
    </source>
</evidence>
<dbReference type="Pfam" id="PF04961">
    <property type="entry name" value="FTCD_C"/>
    <property type="match status" value="1"/>
</dbReference>
<dbReference type="InterPro" id="IPR037070">
    <property type="entry name" value="Formiminotransferase_C_sf"/>
</dbReference>
<gene>
    <name evidence="23" type="ORF">JYZ213_LOCUS20337</name>
    <name evidence="24" type="ORF">OXD698_LOCUS6433</name>
</gene>
<dbReference type="InterPro" id="IPR013802">
    <property type="entry name" value="Formiminotransferase_C"/>
</dbReference>
<dbReference type="PANTHER" id="PTHR12234">
    <property type="entry name" value="FORMIMINOTRANSFERASE-CYCLODEAMINASE"/>
    <property type="match status" value="1"/>
</dbReference>
<evidence type="ECO:0000259" key="22">
    <source>
        <dbReference type="SMART" id="SM01222"/>
    </source>
</evidence>
<dbReference type="Proteomes" id="UP000663845">
    <property type="component" value="Unassembled WGS sequence"/>
</dbReference>
<keyword evidence="12" id="KW-0369">Histidine metabolism</keyword>
<dbReference type="InterPro" id="IPR051623">
    <property type="entry name" value="FTCD"/>
</dbReference>
<dbReference type="SMART" id="SM01222">
    <property type="entry name" value="FTCD_N"/>
    <property type="match status" value="1"/>
</dbReference>
<dbReference type="InterPro" id="IPR012886">
    <property type="entry name" value="Formiminotransferase_N"/>
</dbReference>
<evidence type="ECO:0000256" key="16">
    <source>
        <dbReference type="ARBA" id="ARBA00023239"/>
    </source>
</evidence>
<keyword evidence="11" id="KW-0808">Transferase</keyword>
<dbReference type="GO" id="GO:0005814">
    <property type="term" value="C:centriole"/>
    <property type="evidence" value="ECO:0007669"/>
    <property type="project" value="UniProtKB-SubCell"/>
</dbReference>
<evidence type="ECO:0000256" key="12">
    <source>
        <dbReference type="ARBA" id="ARBA00022808"/>
    </source>
</evidence>
<dbReference type="SUPFAM" id="SSF101262">
    <property type="entry name" value="Methenyltetrahydrofolate cyclohydrolase-like"/>
    <property type="match status" value="1"/>
</dbReference>
<evidence type="ECO:0000256" key="10">
    <source>
        <dbReference type="ARBA" id="ARBA00022490"/>
    </source>
</evidence>
<dbReference type="Pfam" id="PF02971">
    <property type="entry name" value="FTCD"/>
    <property type="match status" value="1"/>
</dbReference>
<dbReference type="Gene3D" id="1.20.120.680">
    <property type="entry name" value="Formiminotetrahydrofolate cyclodeaminase monomer, up-and-down helical bundle"/>
    <property type="match status" value="1"/>
</dbReference>
<organism evidence="23 25">
    <name type="scientific">Adineta steineri</name>
    <dbReference type="NCBI Taxonomy" id="433720"/>
    <lineage>
        <taxon>Eukaryota</taxon>
        <taxon>Metazoa</taxon>
        <taxon>Spiralia</taxon>
        <taxon>Gnathifera</taxon>
        <taxon>Rotifera</taxon>
        <taxon>Eurotatoria</taxon>
        <taxon>Bdelloidea</taxon>
        <taxon>Adinetida</taxon>
        <taxon>Adinetidae</taxon>
        <taxon>Adineta</taxon>
    </lineage>
</organism>
<dbReference type="GO" id="GO:0005794">
    <property type="term" value="C:Golgi apparatus"/>
    <property type="evidence" value="ECO:0007669"/>
    <property type="project" value="UniProtKB-SubCell"/>
</dbReference>
<dbReference type="AlphaFoldDB" id="A0A814MNL8"/>
<keyword evidence="10" id="KW-0963">Cytoplasm</keyword>
<evidence type="ECO:0000256" key="20">
    <source>
        <dbReference type="ARBA" id="ARBA00030029"/>
    </source>
</evidence>
<evidence type="ECO:0000256" key="8">
    <source>
        <dbReference type="ARBA" id="ARBA00012998"/>
    </source>
</evidence>
<keyword evidence="17" id="KW-0511">Multifunctional enzyme</keyword>
<sequence>MQKVIECVPNFSEGQRKEVIDAIAHAISCIEDVSLLDIDSGVSTNRTIYIFVGHPRAVIEAAIVAARCAHNLIDMTKHTGEHPRIGVMDVVPFIPVRNATMSDCIDIALEFANRLASELHVPVYLYGEAQEKEYRRDLTQIRNGEYEALYDKLKKKEWQPDFGPSEFVPSWGATCVGARNYLITYNINLFSTKEQAHRIALNICEEGSKNNETEKLKCIRGHSWWYEEGNLAQIAFNLIDFEVTNIHTVYNQCVTEAKMLNIGVCGSQILGIIPLKSLIMAADYFIEKENLFILEEDQKIRLVIDRLGLNSITPFNPKKRIIEYIIHEDESITSMKLKDIMNHIGSRTLIPGGNCVTSLVATLGAALGTMCALLTYGMRKWELFEKEMRIIITSLHTAIKSLMNTVDTNTEAFNTYLMVQQMTETTIEEKRFKKMTEKYCLEHYLDISLDVAQQINNLWEPFQRLAPLFNIDTKADFIVGIKCLETAVYGLCKRIEFFSTSILYSDSQTEIIQNNYVDAAKQLLEIAQNMTQTILAVVETRN</sequence>
<evidence type="ECO:0000256" key="1">
    <source>
        <dbReference type="ARBA" id="ARBA00002680"/>
    </source>
</evidence>
<evidence type="ECO:0000259" key="21">
    <source>
        <dbReference type="SMART" id="SM01221"/>
    </source>
</evidence>
<dbReference type="InterPro" id="IPR037064">
    <property type="entry name" value="Formiminotransferase_N_sf"/>
</dbReference>
<evidence type="ECO:0000256" key="2">
    <source>
        <dbReference type="ARBA" id="ARBA00004114"/>
    </source>
</evidence>
<dbReference type="UniPathway" id="UPA00379">
    <property type="reaction ID" value="UER00555"/>
</dbReference>
<evidence type="ECO:0000256" key="13">
    <source>
        <dbReference type="ARBA" id="ARBA00022954"/>
    </source>
</evidence>
<dbReference type="EMBL" id="CAJNOG010000213">
    <property type="protein sequence ID" value="CAF1081832.1"/>
    <property type="molecule type" value="Genomic_DNA"/>
</dbReference>
<dbReference type="GO" id="GO:0019557">
    <property type="term" value="P:L-histidine catabolic process to glutamate and formate"/>
    <property type="evidence" value="ECO:0007669"/>
    <property type="project" value="UniProtKB-UniPathway"/>
</dbReference>